<keyword evidence="2" id="KW-0732">Signal</keyword>
<dbReference type="GO" id="GO:0016853">
    <property type="term" value="F:isomerase activity"/>
    <property type="evidence" value="ECO:0007669"/>
    <property type="project" value="UniProtKB-KW"/>
</dbReference>
<comment type="similarity">
    <text evidence="1">Belongs to the thioredoxin family. DsbA subfamily.</text>
</comment>
<dbReference type="Pfam" id="PF13462">
    <property type="entry name" value="Thioredoxin_4"/>
    <property type="match status" value="1"/>
</dbReference>
<sequence length="247" mass="26944">MPRHEAVRPQYRWWIPLTVVAAALALVLMILFVDRGQNDDSARNTGGGQQEPDVVVTEVEDPEQKDLSDFDSNDEDPLADGPVDAPVTLVVFSDYQCPYCAAWSQDTLPTMLDYVDSGDLRIEWREVNVFGRASEQAAKAAYAAALQDKHWQFHEKLFAGGKPRAPEDLSPEALTSAAADIGLSMDQFEADMNSSKTAEAVDENAAMGTELGAFSTPTFILDGQPYVGAQPTSVFVDAIEQNLEGQN</sequence>
<evidence type="ECO:0000256" key="6">
    <source>
        <dbReference type="SAM" id="MobiDB-lite"/>
    </source>
</evidence>
<evidence type="ECO:0000256" key="4">
    <source>
        <dbReference type="ARBA" id="ARBA00023157"/>
    </source>
</evidence>
<keyword evidence="4" id="KW-1015">Disulfide bond</keyword>
<keyword evidence="7" id="KW-1133">Transmembrane helix</keyword>
<dbReference type="GO" id="GO:0016491">
    <property type="term" value="F:oxidoreductase activity"/>
    <property type="evidence" value="ECO:0007669"/>
    <property type="project" value="UniProtKB-KW"/>
</dbReference>
<feature type="compositionally biased region" description="Acidic residues" evidence="6">
    <location>
        <begin position="69"/>
        <end position="78"/>
    </location>
</feature>
<dbReference type="Gene3D" id="3.40.30.10">
    <property type="entry name" value="Glutaredoxin"/>
    <property type="match status" value="1"/>
</dbReference>
<keyword evidence="7" id="KW-0812">Transmembrane</keyword>
<gene>
    <name evidence="9" type="ORF">BANT10_01692</name>
</gene>
<proteinExistence type="inferred from homology"/>
<feature type="region of interest" description="Disordered" evidence="6">
    <location>
        <begin position="40"/>
        <end position="79"/>
    </location>
</feature>
<feature type="transmembrane region" description="Helical" evidence="7">
    <location>
        <begin position="13"/>
        <end position="33"/>
    </location>
</feature>
<evidence type="ECO:0000256" key="5">
    <source>
        <dbReference type="ARBA" id="ARBA00023284"/>
    </source>
</evidence>
<keyword evidence="5" id="KW-0676">Redox-active center</keyword>
<dbReference type="AlphaFoldDB" id="A0A2H1J6Q9"/>
<keyword evidence="7" id="KW-0472">Membrane</keyword>
<dbReference type="PROSITE" id="PS51352">
    <property type="entry name" value="THIOREDOXIN_2"/>
    <property type="match status" value="1"/>
</dbReference>
<protein>
    <submittedName>
        <fullName evidence="9">Protein-disulfide isomerase</fullName>
    </submittedName>
</protein>
<evidence type="ECO:0000256" key="7">
    <source>
        <dbReference type="SAM" id="Phobius"/>
    </source>
</evidence>
<dbReference type="EMBL" id="FXZE01000006">
    <property type="protein sequence ID" value="SMX83160.1"/>
    <property type="molecule type" value="Genomic_DNA"/>
</dbReference>
<evidence type="ECO:0000256" key="2">
    <source>
        <dbReference type="ARBA" id="ARBA00022729"/>
    </source>
</evidence>
<dbReference type="PANTHER" id="PTHR13887">
    <property type="entry name" value="GLUTATHIONE S-TRANSFERASE KAPPA"/>
    <property type="match status" value="1"/>
</dbReference>
<dbReference type="InterPro" id="IPR012336">
    <property type="entry name" value="Thioredoxin-like_fold"/>
</dbReference>
<evidence type="ECO:0000259" key="8">
    <source>
        <dbReference type="PROSITE" id="PS51352"/>
    </source>
</evidence>
<dbReference type="PANTHER" id="PTHR13887:SF14">
    <property type="entry name" value="DISULFIDE BOND FORMATION PROTEIN D"/>
    <property type="match status" value="1"/>
</dbReference>
<reference evidence="10" key="1">
    <citation type="submission" date="2017-03" db="EMBL/GenBank/DDBJ databases">
        <authorList>
            <person name="Monnet C."/>
        </authorList>
    </citation>
    <scope>NUCLEOTIDE SEQUENCE [LARGE SCALE GENOMIC DNA]</scope>
    <source>
        <strain evidence="10">P10</strain>
    </source>
</reference>
<keyword evidence="10" id="KW-1185">Reference proteome</keyword>
<organism evidence="9 10">
    <name type="scientific">Brevibacterium antiquum</name>
    <dbReference type="NCBI Taxonomy" id="234835"/>
    <lineage>
        <taxon>Bacteria</taxon>
        <taxon>Bacillati</taxon>
        <taxon>Actinomycetota</taxon>
        <taxon>Actinomycetes</taxon>
        <taxon>Micrococcales</taxon>
        <taxon>Brevibacteriaceae</taxon>
        <taxon>Brevibacterium</taxon>
    </lineage>
</organism>
<dbReference type="InterPro" id="IPR013766">
    <property type="entry name" value="Thioredoxin_domain"/>
</dbReference>
<dbReference type="RefSeq" id="WP_101643022.1">
    <property type="nucleotide sequence ID" value="NZ_FXZE01000006.1"/>
</dbReference>
<dbReference type="SUPFAM" id="SSF52833">
    <property type="entry name" value="Thioredoxin-like"/>
    <property type="match status" value="1"/>
</dbReference>
<keyword evidence="3" id="KW-0560">Oxidoreductase</keyword>
<accession>A0A2H1J6Q9</accession>
<feature type="domain" description="Thioredoxin" evidence="8">
    <location>
        <begin position="45"/>
        <end position="244"/>
    </location>
</feature>
<evidence type="ECO:0000256" key="3">
    <source>
        <dbReference type="ARBA" id="ARBA00023002"/>
    </source>
</evidence>
<keyword evidence="9" id="KW-0413">Isomerase</keyword>
<evidence type="ECO:0000256" key="1">
    <source>
        <dbReference type="ARBA" id="ARBA00005791"/>
    </source>
</evidence>
<dbReference type="Proteomes" id="UP000234342">
    <property type="component" value="Unassembled WGS sequence"/>
</dbReference>
<dbReference type="InterPro" id="IPR036249">
    <property type="entry name" value="Thioredoxin-like_sf"/>
</dbReference>
<evidence type="ECO:0000313" key="10">
    <source>
        <dbReference type="Proteomes" id="UP000234342"/>
    </source>
</evidence>
<name>A0A2H1J6Q9_9MICO</name>
<evidence type="ECO:0000313" key="9">
    <source>
        <dbReference type="EMBL" id="SMX83160.1"/>
    </source>
</evidence>